<accession>A0A0A9W1A0</accession>
<protein>
    <submittedName>
        <fullName evidence="1">Putative manganese-dependent inorganic pyrophosphatase</fullName>
    </submittedName>
</protein>
<sequence>MNWVIHRYTDNRLTVEAAERLLITLDNVSTSKTRKALKSDSSNLQEIITESKNIDIYADIERNKGDNNKLQPLFTKLDAMLDVPDIASNLDKKPLPKVLSNILKKNIDNEEVFQKVSKVLVKLSGFQLEESGAEQEMYIDPDVLAAQVE</sequence>
<organism evidence="1">
    <name type="scientific">Lygus hesperus</name>
    <name type="common">Western plant bug</name>
    <dbReference type="NCBI Taxonomy" id="30085"/>
    <lineage>
        <taxon>Eukaryota</taxon>
        <taxon>Metazoa</taxon>
        <taxon>Ecdysozoa</taxon>
        <taxon>Arthropoda</taxon>
        <taxon>Hexapoda</taxon>
        <taxon>Insecta</taxon>
        <taxon>Pterygota</taxon>
        <taxon>Neoptera</taxon>
        <taxon>Paraneoptera</taxon>
        <taxon>Hemiptera</taxon>
        <taxon>Heteroptera</taxon>
        <taxon>Panheteroptera</taxon>
        <taxon>Cimicomorpha</taxon>
        <taxon>Miridae</taxon>
        <taxon>Mirini</taxon>
        <taxon>Lygus</taxon>
    </lineage>
</organism>
<dbReference type="EMBL" id="GBHO01041382">
    <property type="protein sequence ID" value="JAG02222.1"/>
    <property type="molecule type" value="Transcribed_RNA"/>
</dbReference>
<gene>
    <name evidence="1" type="primary">ppaC</name>
    <name evidence="1" type="ORF">CM83_101814</name>
</gene>
<reference evidence="1" key="1">
    <citation type="journal article" date="2014" name="PLoS ONE">
        <title>Transcriptome-Based Identification of ABC Transporters in the Western Tarnished Plant Bug Lygus hesperus.</title>
        <authorList>
            <person name="Hull J.J."/>
            <person name="Chaney K."/>
            <person name="Geib S.M."/>
            <person name="Fabrick J.A."/>
            <person name="Brent C.S."/>
            <person name="Walsh D."/>
            <person name="Lavine L.C."/>
        </authorList>
    </citation>
    <scope>NUCLEOTIDE SEQUENCE</scope>
</reference>
<evidence type="ECO:0000313" key="1">
    <source>
        <dbReference type="EMBL" id="JAG02222.1"/>
    </source>
</evidence>
<dbReference type="AlphaFoldDB" id="A0A0A9W1A0"/>
<reference evidence="1" key="2">
    <citation type="submission" date="2014-07" db="EMBL/GenBank/DDBJ databases">
        <authorList>
            <person name="Hull J."/>
        </authorList>
    </citation>
    <scope>NUCLEOTIDE SEQUENCE</scope>
</reference>
<proteinExistence type="predicted"/>
<name>A0A0A9W1A0_LYGHE</name>